<dbReference type="PANTHER" id="PTHR45453">
    <property type="entry name" value="PHOSPHATE REGULON SENSOR PROTEIN PHOR"/>
    <property type="match status" value="1"/>
</dbReference>
<dbReference type="PROSITE" id="PS50109">
    <property type="entry name" value="HIS_KIN"/>
    <property type="match status" value="1"/>
</dbReference>
<dbReference type="InterPro" id="IPR036097">
    <property type="entry name" value="HisK_dim/P_sf"/>
</dbReference>
<feature type="domain" description="Histidine kinase" evidence="14">
    <location>
        <begin position="249"/>
        <end position="463"/>
    </location>
</feature>
<dbReference type="Gene3D" id="6.10.340.10">
    <property type="match status" value="1"/>
</dbReference>
<evidence type="ECO:0000256" key="12">
    <source>
        <dbReference type="SAM" id="Coils"/>
    </source>
</evidence>
<dbReference type="CDD" id="cd06225">
    <property type="entry name" value="HAMP"/>
    <property type="match status" value="1"/>
</dbReference>
<dbReference type="InterPro" id="IPR036890">
    <property type="entry name" value="HATPase_C_sf"/>
</dbReference>
<dbReference type="InterPro" id="IPR003660">
    <property type="entry name" value="HAMP_dom"/>
</dbReference>
<dbReference type="Gene3D" id="1.10.287.130">
    <property type="match status" value="1"/>
</dbReference>
<dbReference type="RefSeq" id="WP_305993766.1">
    <property type="nucleotide sequence ID" value="NZ_JAVAMP010000014.1"/>
</dbReference>
<dbReference type="PANTHER" id="PTHR45453:SF3">
    <property type="entry name" value="HISTIDINE KINASE"/>
    <property type="match status" value="1"/>
</dbReference>
<organism evidence="16 17">
    <name type="scientific">Chengkuizengella axinellae</name>
    <dbReference type="NCBI Taxonomy" id="3064388"/>
    <lineage>
        <taxon>Bacteria</taxon>
        <taxon>Bacillati</taxon>
        <taxon>Bacillota</taxon>
        <taxon>Bacilli</taxon>
        <taxon>Bacillales</taxon>
        <taxon>Paenibacillaceae</taxon>
        <taxon>Chengkuizengella</taxon>
    </lineage>
</organism>
<dbReference type="GO" id="GO:0016301">
    <property type="term" value="F:kinase activity"/>
    <property type="evidence" value="ECO:0007669"/>
    <property type="project" value="UniProtKB-KW"/>
</dbReference>
<dbReference type="Gene3D" id="3.30.565.10">
    <property type="entry name" value="Histidine kinase-like ATPase, C-terminal domain"/>
    <property type="match status" value="1"/>
</dbReference>
<dbReference type="SUPFAM" id="SSF158472">
    <property type="entry name" value="HAMP domain-like"/>
    <property type="match status" value="1"/>
</dbReference>
<keyword evidence="17" id="KW-1185">Reference proteome</keyword>
<evidence type="ECO:0000256" key="13">
    <source>
        <dbReference type="SAM" id="Phobius"/>
    </source>
</evidence>
<keyword evidence="11 13" id="KW-0472">Membrane</keyword>
<dbReference type="InterPro" id="IPR003594">
    <property type="entry name" value="HATPase_dom"/>
</dbReference>
<dbReference type="EC" id="2.7.13.3" evidence="3"/>
<keyword evidence="9" id="KW-0067">ATP-binding</keyword>
<dbReference type="InterPro" id="IPR050351">
    <property type="entry name" value="BphY/WalK/GraS-like"/>
</dbReference>
<dbReference type="Pfam" id="PF00672">
    <property type="entry name" value="HAMP"/>
    <property type="match status" value="1"/>
</dbReference>
<dbReference type="Proteomes" id="UP001231941">
    <property type="component" value="Unassembled WGS sequence"/>
</dbReference>
<evidence type="ECO:0000256" key="5">
    <source>
        <dbReference type="ARBA" id="ARBA00022553"/>
    </source>
</evidence>
<comment type="caution">
    <text evidence="16">The sequence shown here is derived from an EMBL/GenBank/DDBJ whole genome shotgun (WGS) entry which is preliminary data.</text>
</comment>
<keyword evidence="10" id="KW-0902">Two-component regulatory system</keyword>
<sequence>MSKFIYFLKNRGIAFKIFMVTITLLMVSSMLIYAALYFFLPDFYKQYKLDQLEKSLSKLAAEVDGENLDHVFESADKYEKANNAFLSLYFFDLEAGHQNASLDLYDQSIEKNEVEQIIYIQEMGRTSITLTQPLYPIDDTQRAIFVFFPYTVIFVFIISIAGAFFYAKMLSKPLLEINKVAKKMAKLDFSTTSKYNSKDELGELSTSLNQLSARLQQTMEELHHTNDQLKQDIEREKELEAERRDLFAIISHELKSPITIVKGQLEGMLHNIGVYKDRDKYLFRSFKNMEELEGLVKEVLHLSKVDRAGFNPDVTKVNLTELLERICNTLAYFSREKQLEVKIEADDSPIFAQTDKKLLEKALLNIIHNAMMYSPVGAQVQIISNEEDESINITVFNSEVSIDETQMDSIFAPFTRLEKSRNRHTGGSGIGLYIVKRIFDTLGIKYKIENEENGVLFTMKIPK</sequence>
<dbReference type="InterPro" id="IPR005467">
    <property type="entry name" value="His_kinase_dom"/>
</dbReference>
<dbReference type="SMART" id="SM00387">
    <property type="entry name" value="HATPase_c"/>
    <property type="match status" value="1"/>
</dbReference>
<keyword evidence="6" id="KW-0808">Transferase</keyword>
<dbReference type="CDD" id="cd00082">
    <property type="entry name" value="HisKA"/>
    <property type="match status" value="1"/>
</dbReference>
<evidence type="ECO:0000256" key="11">
    <source>
        <dbReference type="ARBA" id="ARBA00023136"/>
    </source>
</evidence>
<dbReference type="EMBL" id="JAVAMP010000014">
    <property type="protein sequence ID" value="MDP5276462.1"/>
    <property type="molecule type" value="Genomic_DNA"/>
</dbReference>
<keyword evidence="13" id="KW-0812">Transmembrane</keyword>
<feature type="transmembrane region" description="Helical" evidence="13">
    <location>
        <begin position="143"/>
        <end position="167"/>
    </location>
</feature>
<dbReference type="Pfam" id="PF00512">
    <property type="entry name" value="HisKA"/>
    <property type="match status" value="1"/>
</dbReference>
<keyword evidence="7" id="KW-0547">Nucleotide-binding</keyword>
<reference evidence="16 17" key="1">
    <citation type="submission" date="2023-08" db="EMBL/GenBank/DDBJ databases">
        <authorList>
            <person name="Park J.-S."/>
        </authorList>
    </citation>
    <scope>NUCLEOTIDE SEQUENCE [LARGE SCALE GENOMIC DNA]</scope>
    <source>
        <strain evidence="16 17">2205SS18-9</strain>
    </source>
</reference>
<keyword evidence="5" id="KW-0597">Phosphoprotein</keyword>
<evidence type="ECO:0000256" key="1">
    <source>
        <dbReference type="ARBA" id="ARBA00000085"/>
    </source>
</evidence>
<evidence type="ECO:0000259" key="14">
    <source>
        <dbReference type="PROSITE" id="PS50109"/>
    </source>
</evidence>
<dbReference type="Pfam" id="PF02518">
    <property type="entry name" value="HATPase_c"/>
    <property type="match status" value="1"/>
</dbReference>
<dbReference type="PRINTS" id="PR00344">
    <property type="entry name" value="BCTRLSENSOR"/>
</dbReference>
<evidence type="ECO:0000256" key="4">
    <source>
        <dbReference type="ARBA" id="ARBA00022475"/>
    </source>
</evidence>
<dbReference type="InterPro" id="IPR003661">
    <property type="entry name" value="HisK_dim/P_dom"/>
</dbReference>
<evidence type="ECO:0000313" key="16">
    <source>
        <dbReference type="EMBL" id="MDP5276462.1"/>
    </source>
</evidence>
<evidence type="ECO:0000256" key="7">
    <source>
        <dbReference type="ARBA" id="ARBA00022741"/>
    </source>
</evidence>
<evidence type="ECO:0000256" key="10">
    <source>
        <dbReference type="ARBA" id="ARBA00023012"/>
    </source>
</evidence>
<accession>A0ABT9J4B1</accession>
<comment type="catalytic activity">
    <reaction evidence="1">
        <text>ATP + protein L-histidine = ADP + protein N-phospho-L-histidine.</text>
        <dbReference type="EC" id="2.7.13.3"/>
    </reaction>
</comment>
<dbReference type="SUPFAM" id="SSF55874">
    <property type="entry name" value="ATPase domain of HSP90 chaperone/DNA topoisomerase II/histidine kinase"/>
    <property type="match status" value="1"/>
</dbReference>
<evidence type="ECO:0000259" key="15">
    <source>
        <dbReference type="PROSITE" id="PS50885"/>
    </source>
</evidence>
<evidence type="ECO:0000313" key="17">
    <source>
        <dbReference type="Proteomes" id="UP001231941"/>
    </source>
</evidence>
<evidence type="ECO:0000256" key="3">
    <source>
        <dbReference type="ARBA" id="ARBA00012438"/>
    </source>
</evidence>
<dbReference type="SMART" id="SM00388">
    <property type="entry name" value="HisKA"/>
    <property type="match status" value="1"/>
</dbReference>
<feature type="coiled-coil region" evidence="12">
    <location>
        <begin position="201"/>
        <end position="242"/>
    </location>
</feature>
<comment type="subcellular location">
    <subcellularLocation>
        <location evidence="2">Cell membrane</location>
        <topology evidence="2">Multi-pass membrane protein</topology>
    </subcellularLocation>
</comment>
<evidence type="ECO:0000256" key="6">
    <source>
        <dbReference type="ARBA" id="ARBA00022679"/>
    </source>
</evidence>
<dbReference type="PROSITE" id="PS50885">
    <property type="entry name" value="HAMP"/>
    <property type="match status" value="1"/>
</dbReference>
<keyword evidence="8 16" id="KW-0418">Kinase</keyword>
<proteinExistence type="predicted"/>
<keyword evidence="12" id="KW-0175">Coiled coil</keyword>
<evidence type="ECO:0000256" key="8">
    <source>
        <dbReference type="ARBA" id="ARBA00022777"/>
    </source>
</evidence>
<evidence type="ECO:0000256" key="2">
    <source>
        <dbReference type="ARBA" id="ARBA00004651"/>
    </source>
</evidence>
<dbReference type="SMART" id="SM00304">
    <property type="entry name" value="HAMP"/>
    <property type="match status" value="1"/>
</dbReference>
<protein>
    <recommendedName>
        <fullName evidence="3">histidine kinase</fullName>
        <ecNumber evidence="3">2.7.13.3</ecNumber>
    </recommendedName>
</protein>
<evidence type="ECO:0000256" key="9">
    <source>
        <dbReference type="ARBA" id="ARBA00022840"/>
    </source>
</evidence>
<keyword evidence="4" id="KW-1003">Cell membrane</keyword>
<feature type="domain" description="HAMP" evidence="15">
    <location>
        <begin position="168"/>
        <end position="220"/>
    </location>
</feature>
<gene>
    <name evidence="16" type="ORF">Q5Y73_20415</name>
</gene>
<keyword evidence="13" id="KW-1133">Transmembrane helix</keyword>
<dbReference type="SUPFAM" id="SSF47384">
    <property type="entry name" value="Homodimeric domain of signal transducing histidine kinase"/>
    <property type="match status" value="1"/>
</dbReference>
<feature type="transmembrane region" description="Helical" evidence="13">
    <location>
        <begin position="12"/>
        <end position="40"/>
    </location>
</feature>
<dbReference type="InterPro" id="IPR004358">
    <property type="entry name" value="Sig_transdc_His_kin-like_C"/>
</dbReference>
<name>A0ABT9J4B1_9BACL</name>